<evidence type="ECO:0000313" key="4">
    <source>
        <dbReference type="EMBL" id="KRM10576.1"/>
    </source>
</evidence>
<dbReference type="OrthoDB" id="9798746at2"/>
<dbReference type="PANTHER" id="PTHR13778:SF47">
    <property type="entry name" value="LIPOPOLYSACCHARIDE 1,3-GALACTOSYLTRANSFERASE"/>
    <property type="match status" value="1"/>
</dbReference>
<reference evidence="4 5" key="1">
    <citation type="journal article" date="2015" name="Genome Announc.">
        <title>Expanding the biotechnology potential of lactobacilli through comparative genomics of 213 strains and associated genera.</title>
        <authorList>
            <person name="Sun Z."/>
            <person name="Harris H.M."/>
            <person name="McCann A."/>
            <person name="Guo C."/>
            <person name="Argimon S."/>
            <person name="Zhang W."/>
            <person name="Yang X."/>
            <person name="Jeffery I.B."/>
            <person name="Cooney J.C."/>
            <person name="Kagawa T.F."/>
            <person name="Liu W."/>
            <person name="Song Y."/>
            <person name="Salvetti E."/>
            <person name="Wrobel A."/>
            <person name="Rasinkangas P."/>
            <person name="Parkhill J."/>
            <person name="Rea M.C."/>
            <person name="O'Sullivan O."/>
            <person name="Ritari J."/>
            <person name="Douillard F.P."/>
            <person name="Paul Ross R."/>
            <person name="Yang R."/>
            <person name="Briner A.E."/>
            <person name="Felis G.E."/>
            <person name="de Vos W.M."/>
            <person name="Barrangou R."/>
            <person name="Klaenhammer T.R."/>
            <person name="Caufield P.W."/>
            <person name="Cui Y."/>
            <person name="Zhang H."/>
            <person name="O'Toole P.W."/>
        </authorList>
    </citation>
    <scope>NUCLEOTIDE SEQUENCE [LARGE SCALE GENOMIC DNA]</scope>
    <source>
        <strain evidence="4 5">DSM 5007</strain>
    </source>
</reference>
<keyword evidence="3" id="KW-0479">Metal-binding</keyword>
<evidence type="ECO:0000256" key="2">
    <source>
        <dbReference type="ARBA" id="ARBA00022679"/>
    </source>
</evidence>
<evidence type="ECO:0000313" key="5">
    <source>
        <dbReference type="Proteomes" id="UP000051820"/>
    </source>
</evidence>
<dbReference type="CDD" id="cd04194">
    <property type="entry name" value="GT8_A4GalT_like"/>
    <property type="match status" value="1"/>
</dbReference>
<keyword evidence="5" id="KW-1185">Reference proteome</keyword>
<dbReference type="InterPro" id="IPR029044">
    <property type="entry name" value="Nucleotide-diphossugar_trans"/>
</dbReference>
<accession>A0A0R1VY10</accession>
<evidence type="ECO:0000256" key="1">
    <source>
        <dbReference type="ARBA" id="ARBA00022676"/>
    </source>
</evidence>
<sequence length="316" mass="36263">MANQKAIPIFFAVNDRYAAALAVALKSLIINADQSRQYQIIVLYQELSSTNQRRIGKLAQKNVAIQFFPLQTGFDAQFDNDQNTLRADYRTLTIYYRLFIADMFPQYDKAIYLDADIIVTGDISSLFDKNIDNNLMGAVNDRFIALDPNGSSYAREAIGVDGSLYVNSGVLLLNLDEIRQFNLSGRFLDLLRRFHFDTIAPDQDYLNAICQDRIFQLDPAWNYQTAVLDDSVTDIQIIHFNLFNKPWHYQDAPFNDLFWNYASKTTYLDDLRDQLNNFSAKNIHAGLHKQAKIIQKAGQIAHHKLTLNSVIRVEMI</sequence>
<dbReference type="Proteomes" id="UP000051820">
    <property type="component" value="Unassembled WGS sequence"/>
</dbReference>
<dbReference type="PANTHER" id="PTHR13778">
    <property type="entry name" value="GLYCOSYLTRANSFERASE 8 DOMAIN-CONTAINING PROTEIN"/>
    <property type="match status" value="1"/>
</dbReference>
<protein>
    <submittedName>
        <fullName evidence="4">Glycosyl transferase family protein</fullName>
    </submittedName>
</protein>
<gene>
    <name evidence="4" type="ORF">FD16_GL001178</name>
</gene>
<keyword evidence="1" id="KW-0328">Glycosyltransferase</keyword>
<dbReference type="STRING" id="1423807.FD16_GL001178"/>
<dbReference type="InterPro" id="IPR002495">
    <property type="entry name" value="Glyco_trans_8"/>
</dbReference>
<dbReference type="GO" id="GO:0016757">
    <property type="term" value="F:glycosyltransferase activity"/>
    <property type="evidence" value="ECO:0007669"/>
    <property type="project" value="UniProtKB-KW"/>
</dbReference>
<comment type="caution">
    <text evidence="4">The sequence shown here is derived from an EMBL/GenBank/DDBJ whole genome shotgun (WGS) entry which is preliminary data.</text>
</comment>
<dbReference type="Gene3D" id="3.90.550.10">
    <property type="entry name" value="Spore Coat Polysaccharide Biosynthesis Protein SpsA, Chain A"/>
    <property type="match status" value="1"/>
</dbReference>
<dbReference type="AlphaFoldDB" id="A0A0R1VY10"/>
<dbReference type="PATRIC" id="fig|1423807.3.peg.1199"/>
<keyword evidence="2 4" id="KW-0808">Transferase</keyword>
<dbReference type="RefSeq" id="WP_010623121.1">
    <property type="nucleotide sequence ID" value="NZ_AZGF01000027.1"/>
</dbReference>
<dbReference type="GO" id="GO:0046872">
    <property type="term" value="F:metal ion binding"/>
    <property type="evidence" value="ECO:0007669"/>
    <property type="project" value="UniProtKB-KW"/>
</dbReference>
<proteinExistence type="predicted"/>
<dbReference type="InterPro" id="IPR050748">
    <property type="entry name" value="Glycosyltrans_8_dom-fam"/>
</dbReference>
<organism evidence="4 5">
    <name type="scientific">Paucilactobacillus suebicus DSM 5007 = KCTC 3549</name>
    <dbReference type="NCBI Taxonomy" id="1423807"/>
    <lineage>
        <taxon>Bacteria</taxon>
        <taxon>Bacillati</taxon>
        <taxon>Bacillota</taxon>
        <taxon>Bacilli</taxon>
        <taxon>Lactobacillales</taxon>
        <taxon>Lactobacillaceae</taxon>
        <taxon>Paucilactobacillus</taxon>
    </lineage>
</organism>
<evidence type="ECO:0000256" key="3">
    <source>
        <dbReference type="ARBA" id="ARBA00022723"/>
    </source>
</evidence>
<dbReference type="EMBL" id="AZGF01000027">
    <property type="protein sequence ID" value="KRM10576.1"/>
    <property type="molecule type" value="Genomic_DNA"/>
</dbReference>
<dbReference type="SUPFAM" id="SSF53448">
    <property type="entry name" value="Nucleotide-diphospho-sugar transferases"/>
    <property type="match status" value="1"/>
</dbReference>
<name>A0A0R1VY10_9LACO</name>
<dbReference type="eggNOG" id="COG1442">
    <property type="taxonomic scope" value="Bacteria"/>
</dbReference>
<dbReference type="Pfam" id="PF01501">
    <property type="entry name" value="Glyco_transf_8"/>
    <property type="match status" value="1"/>
</dbReference>